<dbReference type="OrthoDB" id="3727201at2"/>
<proteinExistence type="predicted"/>
<evidence type="ECO:0000313" key="2">
    <source>
        <dbReference type="EMBL" id="RRD03145.1"/>
    </source>
</evidence>
<organism evidence="2 3">
    <name type="scientific">Arachnia propionica</name>
    <dbReference type="NCBI Taxonomy" id="1750"/>
    <lineage>
        <taxon>Bacteria</taxon>
        <taxon>Bacillati</taxon>
        <taxon>Actinomycetota</taxon>
        <taxon>Actinomycetes</taxon>
        <taxon>Propionibacteriales</taxon>
        <taxon>Propionibacteriaceae</taxon>
        <taxon>Arachnia</taxon>
    </lineage>
</organism>
<evidence type="ECO:0000313" key="3">
    <source>
        <dbReference type="Proteomes" id="UP000280819"/>
    </source>
</evidence>
<protein>
    <recommendedName>
        <fullName evidence="1">Roadblock/LAMTOR2 domain-containing protein</fullName>
    </recommendedName>
</protein>
<reference evidence="2 3" key="1">
    <citation type="submission" date="2018-11" db="EMBL/GenBank/DDBJ databases">
        <title>Genomes From Bacteria Associated with the Canine Oral Cavity: a Test Case for Automated Genome-Based Taxonomic Assignment.</title>
        <authorList>
            <person name="Coil D.A."/>
            <person name="Jospin G."/>
            <person name="Darling A.E."/>
            <person name="Wallis C."/>
            <person name="Davis I.J."/>
            <person name="Harris S."/>
            <person name="Eisen J.A."/>
            <person name="Holcombe L.J."/>
            <person name="O'Flynn C."/>
        </authorList>
    </citation>
    <scope>NUCLEOTIDE SEQUENCE [LARGE SCALE GENOMIC DNA]</scope>
    <source>
        <strain evidence="2 3">OH887_COT-365</strain>
    </source>
</reference>
<dbReference type="SMART" id="SM00960">
    <property type="entry name" value="Robl_LC7"/>
    <property type="match status" value="1"/>
</dbReference>
<feature type="domain" description="Roadblock/LAMTOR2" evidence="1">
    <location>
        <begin position="10"/>
        <end position="99"/>
    </location>
</feature>
<evidence type="ECO:0000259" key="1">
    <source>
        <dbReference type="SMART" id="SM00960"/>
    </source>
</evidence>
<gene>
    <name evidence="2" type="ORF">EII34_15270</name>
</gene>
<dbReference type="AlphaFoldDB" id="A0A3P1T1J4"/>
<dbReference type="Pfam" id="PF03259">
    <property type="entry name" value="Robl_LC7"/>
    <property type="match status" value="1"/>
</dbReference>
<dbReference type="Gene3D" id="3.30.450.30">
    <property type="entry name" value="Dynein light chain 2a, cytoplasmic"/>
    <property type="match status" value="1"/>
</dbReference>
<accession>A0A3P1T1J4</accession>
<dbReference type="EMBL" id="RQZG01000027">
    <property type="protein sequence ID" value="RRD03145.1"/>
    <property type="molecule type" value="Genomic_DNA"/>
</dbReference>
<dbReference type="InterPro" id="IPR004942">
    <property type="entry name" value="Roadblock/LAMTOR2_dom"/>
</dbReference>
<comment type="caution">
    <text evidence="2">The sequence shown here is derived from an EMBL/GenBank/DDBJ whole genome shotgun (WGS) entry which is preliminary data.</text>
</comment>
<dbReference type="SUPFAM" id="SSF103196">
    <property type="entry name" value="Roadblock/LC7 domain"/>
    <property type="match status" value="1"/>
</dbReference>
<name>A0A3P1T1J4_9ACTN</name>
<dbReference type="Proteomes" id="UP000280819">
    <property type="component" value="Unassembled WGS sequence"/>
</dbReference>
<sequence>MHSTSKSNELGQVLDAIHTSVPELGGVMIASQEGLAIAHDFPEADAERIAAMAASSIGLGRRISERSGIGELAEVVLRGRTGYLVVYETGEDTILVMQGPLDANLGLMRIEARMAFVEIRAILSSGS</sequence>